<evidence type="ECO:0000256" key="7">
    <source>
        <dbReference type="ARBA" id="ARBA00022779"/>
    </source>
</evidence>
<dbReference type="Proteomes" id="UP000575397">
    <property type="component" value="Unassembled WGS sequence"/>
</dbReference>
<evidence type="ECO:0000256" key="1">
    <source>
        <dbReference type="ARBA" id="ARBA00004117"/>
    </source>
</evidence>
<comment type="subcellular location">
    <subcellularLocation>
        <location evidence="1">Bacterial flagellum basal body</location>
    </subcellularLocation>
    <subcellularLocation>
        <location evidence="2">Cell membrane</location>
        <topology evidence="2">Peripheral membrane protein</topology>
        <orientation evidence="2">Cytoplasmic side</orientation>
    </subcellularLocation>
</comment>
<keyword evidence="14" id="KW-0969">Cilium</keyword>
<evidence type="ECO:0000256" key="9">
    <source>
        <dbReference type="ARBA" id="ARBA00023143"/>
    </source>
</evidence>
<proteinExistence type="inferred from homology"/>
<dbReference type="EMBL" id="JABCUS010000005">
    <property type="protein sequence ID" value="NMX03003.1"/>
    <property type="molecule type" value="Genomic_DNA"/>
</dbReference>
<dbReference type="SUPFAM" id="SSF48029">
    <property type="entry name" value="FliG"/>
    <property type="match status" value="2"/>
</dbReference>
<protein>
    <recommendedName>
        <fullName evidence="4">Flagellar motor switch protein FliG</fullName>
    </recommendedName>
</protein>
<dbReference type="Pfam" id="PF01706">
    <property type="entry name" value="FliG_C"/>
    <property type="match status" value="1"/>
</dbReference>
<dbReference type="PIRSF" id="PIRSF003161">
    <property type="entry name" value="FliG"/>
    <property type="match status" value="1"/>
</dbReference>
<reference evidence="15 16" key="1">
    <citation type="submission" date="2020-04" db="EMBL/GenBank/DDBJ databases">
        <title>Antimicrobial susceptibility and clonality of vaginal-derived multi-drug resistant Mobiluncus isolates in China.</title>
        <authorList>
            <person name="Zhang X."/>
        </authorList>
    </citation>
    <scope>NUCLEOTIDE SEQUENCE [LARGE SCALE GENOMIC DNA]</scope>
    <source>
        <strain evidence="14 15">12</strain>
        <strain evidence="13 16">7</strain>
    </source>
</reference>
<evidence type="ECO:0000313" key="14">
    <source>
        <dbReference type="EMBL" id="NMX03003.1"/>
    </source>
</evidence>
<dbReference type="InterPro" id="IPR011002">
    <property type="entry name" value="FliG_a-hlx"/>
</dbReference>
<keyword evidence="14" id="KW-0282">Flagellum</keyword>
<evidence type="ECO:0000256" key="8">
    <source>
        <dbReference type="ARBA" id="ARBA00023136"/>
    </source>
</evidence>
<dbReference type="EMBL" id="JABCUV010000005">
    <property type="protein sequence ID" value="NMW93171.1"/>
    <property type="molecule type" value="Genomic_DNA"/>
</dbReference>
<keyword evidence="14" id="KW-0966">Cell projection</keyword>
<dbReference type="RefSeq" id="WP_004013713.1">
    <property type="nucleotide sequence ID" value="NZ_CAMPUA010000001.1"/>
</dbReference>
<name>A0A2J9KMZ6_9ACTO</name>
<feature type="domain" description="Flagellar motor switch protein FliG middle" evidence="11">
    <location>
        <begin position="122"/>
        <end position="196"/>
    </location>
</feature>
<keyword evidence="7" id="KW-0283">Flagellar rotation</keyword>
<dbReference type="PANTHER" id="PTHR30534:SF0">
    <property type="entry name" value="FLAGELLAR MOTOR SWITCH PROTEIN FLIG"/>
    <property type="match status" value="1"/>
</dbReference>
<dbReference type="GO" id="GO:0006935">
    <property type="term" value="P:chemotaxis"/>
    <property type="evidence" value="ECO:0007669"/>
    <property type="project" value="UniProtKB-KW"/>
</dbReference>
<dbReference type="AlphaFoldDB" id="A0A2J9KMZ6"/>
<dbReference type="GO" id="GO:0009425">
    <property type="term" value="C:bacterial-type flagellum basal body"/>
    <property type="evidence" value="ECO:0007669"/>
    <property type="project" value="UniProtKB-SubCell"/>
</dbReference>
<dbReference type="InterPro" id="IPR000090">
    <property type="entry name" value="Flg_Motor_Flig"/>
</dbReference>
<dbReference type="GO" id="GO:0071973">
    <property type="term" value="P:bacterial-type flagellum-dependent cell motility"/>
    <property type="evidence" value="ECO:0007669"/>
    <property type="project" value="InterPro"/>
</dbReference>
<keyword evidence="5" id="KW-1003">Cell membrane</keyword>
<dbReference type="InterPro" id="IPR032779">
    <property type="entry name" value="FliG_M"/>
</dbReference>
<evidence type="ECO:0000259" key="11">
    <source>
        <dbReference type="Pfam" id="PF14841"/>
    </source>
</evidence>
<evidence type="ECO:0000313" key="13">
    <source>
        <dbReference type="EMBL" id="NMW93171.1"/>
    </source>
</evidence>
<dbReference type="InterPro" id="IPR023087">
    <property type="entry name" value="Flg_Motor_Flig_C"/>
</dbReference>
<dbReference type="OrthoDB" id="9780302at2"/>
<accession>A0A2J9KMZ6</accession>
<organism evidence="14 15">
    <name type="scientific">Mobiluncus mulieris</name>
    <dbReference type="NCBI Taxonomy" id="2052"/>
    <lineage>
        <taxon>Bacteria</taxon>
        <taxon>Bacillati</taxon>
        <taxon>Actinomycetota</taxon>
        <taxon>Actinomycetes</taxon>
        <taxon>Actinomycetales</taxon>
        <taxon>Actinomycetaceae</taxon>
        <taxon>Mobiluncus</taxon>
    </lineage>
</organism>
<comment type="caution">
    <text evidence="14">The sequence shown here is derived from an EMBL/GenBank/DDBJ whole genome shotgun (WGS) entry which is preliminary data.</text>
</comment>
<gene>
    <name evidence="14" type="primary">fliG</name>
    <name evidence="13" type="ORF">HHJ74_05605</name>
    <name evidence="14" type="ORF">HHJ77_03390</name>
</gene>
<dbReference type="NCBIfam" id="TIGR00207">
    <property type="entry name" value="fliG"/>
    <property type="match status" value="1"/>
</dbReference>
<dbReference type="Proteomes" id="UP000582487">
    <property type="component" value="Unassembled WGS sequence"/>
</dbReference>
<dbReference type="Pfam" id="PF14841">
    <property type="entry name" value="FliG_M"/>
    <property type="match status" value="1"/>
</dbReference>
<evidence type="ECO:0000313" key="15">
    <source>
        <dbReference type="Proteomes" id="UP000575397"/>
    </source>
</evidence>
<feature type="domain" description="Flagellar motor switch protein FliG N-terminal" evidence="12">
    <location>
        <begin position="10"/>
        <end position="114"/>
    </location>
</feature>
<dbReference type="GO" id="GO:0003774">
    <property type="term" value="F:cytoskeletal motor activity"/>
    <property type="evidence" value="ECO:0007669"/>
    <property type="project" value="InterPro"/>
</dbReference>
<evidence type="ECO:0000256" key="4">
    <source>
        <dbReference type="ARBA" id="ARBA00021870"/>
    </source>
</evidence>
<dbReference type="Gene3D" id="1.10.220.30">
    <property type="match status" value="3"/>
</dbReference>
<comment type="similarity">
    <text evidence="3">Belongs to the FliG family.</text>
</comment>
<keyword evidence="8" id="KW-0472">Membrane</keyword>
<dbReference type="PANTHER" id="PTHR30534">
    <property type="entry name" value="FLAGELLAR MOTOR SWITCH PROTEIN FLIG"/>
    <property type="match status" value="1"/>
</dbReference>
<keyword evidence="9" id="KW-0975">Bacterial flagellum</keyword>
<keyword evidence="6" id="KW-0145">Chemotaxis</keyword>
<evidence type="ECO:0000256" key="5">
    <source>
        <dbReference type="ARBA" id="ARBA00022475"/>
    </source>
</evidence>
<evidence type="ECO:0000259" key="10">
    <source>
        <dbReference type="Pfam" id="PF01706"/>
    </source>
</evidence>
<evidence type="ECO:0000313" key="16">
    <source>
        <dbReference type="Proteomes" id="UP000582487"/>
    </source>
</evidence>
<dbReference type="InterPro" id="IPR028263">
    <property type="entry name" value="FliG_N"/>
</dbReference>
<sequence length="342" mass="38026">MAVGAQALALSGLQKAALLLIQIGKDRAARVMSEMNDDEVEALSAEIMRMSNVPREISAEVIDEFYENSVVASSLQLGHGGLDYAQKVLEQTFGREKAEEIMERLMQGMQGQPFDFLKSADPREIVTLVSSEHPQTIALVLAHLRPDHAARVMAGLNPKLQGEVALRIAQMERANPEMVALVAESLQKKAEQVINSEEMQAVGGVEPLVDIINRADPGTEKMILTGLEEHDEELADEVRSRMFVFEDIVMLEDRGIQLVLRQVDGAQLALALKGTNEDLRSRIMKNLSERARQNVMEEIDMLGAVRMSQVQEARAGIVQLIRKMEESGQIVIRREEEDEYVA</sequence>
<dbReference type="GO" id="GO:0005886">
    <property type="term" value="C:plasma membrane"/>
    <property type="evidence" value="ECO:0007669"/>
    <property type="project" value="UniProtKB-SubCell"/>
</dbReference>
<evidence type="ECO:0000256" key="2">
    <source>
        <dbReference type="ARBA" id="ARBA00004413"/>
    </source>
</evidence>
<evidence type="ECO:0000256" key="3">
    <source>
        <dbReference type="ARBA" id="ARBA00010299"/>
    </source>
</evidence>
<dbReference type="PRINTS" id="PR00954">
    <property type="entry name" value="FLGMOTORFLIG"/>
</dbReference>
<dbReference type="Pfam" id="PF14842">
    <property type="entry name" value="FliG_N"/>
    <property type="match status" value="1"/>
</dbReference>
<evidence type="ECO:0000259" key="12">
    <source>
        <dbReference type="Pfam" id="PF14842"/>
    </source>
</evidence>
<feature type="domain" description="Flagellar motor switch protein FliG C-terminal" evidence="10">
    <location>
        <begin position="226"/>
        <end position="332"/>
    </location>
</feature>
<evidence type="ECO:0000256" key="6">
    <source>
        <dbReference type="ARBA" id="ARBA00022500"/>
    </source>
</evidence>